<feature type="transmembrane region" description="Helical" evidence="1">
    <location>
        <begin position="12"/>
        <end position="31"/>
    </location>
</feature>
<proteinExistence type="predicted"/>
<dbReference type="Proteomes" id="UP000439550">
    <property type="component" value="Unassembled WGS sequence"/>
</dbReference>
<comment type="caution">
    <text evidence="2">The sequence shown here is derived from an EMBL/GenBank/DDBJ whole genome shotgun (WGS) entry which is preliminary data.</text>
</comment>
<accession>A0A7X1Z715</accession>
<keyword evidence="1" id="KW-1133">Transmembrane helix</keyword>
<keyword evidence="1" id="KW-0812">Transmembrane</keyword>
<sequence>MKFLKEIKIKPLDIVIVLFLFLSSFSVLAFLPKKEAGARAEVRVNGIVVKSFDLSQDDAWTYRSKNGQWNIIEVKNGKIRDRADNSPDQIAVHTGWISNVGQTAVCLPHHLVIEVMSGQKNNEVDYNA</sequence>
<dbReference type="InterPro" id="IPR038690">
    <property type="entry name" value="NusG_2_sf"/>
</dbReference>
<organism evidence="2 3">
    <name type="scientific">Lactococcus hircilactis</name>
    <dbReference type="NCBI Taxonomy" id="1494462"/>
    <lineage>
        <taxon>Bacteria</taxon>
        <taxon>Bacillati</taxon>
        <taxon>Bacillota</taxon>
        <taxon>Bacilli</taxon>
        <taxon>Lactobacillales</taxon>
        <taxon>Streptococcaceae</taxon>
        <taxon>Lactococcus</taxon>
    </lineage>
</organism>
<evidence type="ECO:0000313" key="3">
    <source>
        <dbReference type="Proteomes" id="UP000439550"/>
    </source>
</evidence>
<name>A0A7X1Z715_9LACT</name>
<dbReference type="OrthoDB" id="47603at2"/>
<gene>
    <name evidence="2" type="ORF">GHI93_02435</name>
</gene>
<dbReference type="Gene3D" id="2.60.320.10">
    <property type="entry name" value="N-utilization substance G protein NusG, insert domain"/>
    <property type="match status" value="1"/>
</dbReference>
<dbReference type="AlphaFoldDB" id="A0A7X1Z715"/>
<evidence type="ECO:0000256" key="1">
    <source>
        <dbReference type="SAM" id="Phobius"/>
    </source>
</evidence>
<evidence type="ECO:0000313" key="2">
    <source>
        <dbReference type="EMBL" id="MQW38808.1"/>
    </source>
</evidence>
<dbReference type="Pfam" id="PF07009">
    <property type="entry name" value="NusG_II"/>
    <property type="match status" value="1"/>
</dbReference>
<dbReference type="RefSeq" id="WP_153495270.1">
    <property type="nucleotide sequence ID" value="NZ_CAXYUY010000001.1"/>
</dbReference>
<protein>
    <submittedName>
        <fullName evidence="2">Transporter</fullName>
    </submittedName>
</protein>
<dbReference type="EMBL" id="WITJ01000003">
    <property type="protein sequence ID" value="MQW38808.1"/>
    <property type="molecule type" value="Genomic_DNA"/>
</dbReference>
<reference evidence="2 3" key="1">
    <citation type="submission" date="2019-10" db="EMBL/GenBank/DDBJ databases">
        <authorList>
            <person name="Dong K."/>
        </authorList>
    </citation>
    <scope>NUCLEOTIDE SEQUENCE [LARGE SCALE GENOMIC DNA]</scope>
    <source>
        <strain evidence="2 3">DSM 28960</strain>
    </source>
</reference>
<dbReference type="CDD" id="cd09911">
    <property type="entry name" value="Lin0431_like"/>
    <property type="match status" value="1"/>
</dbReference>
<keyword evidence="1" id="KW-0472">Membrane</keyword>
<keyword evidence="3" id="KW-1185">Reference proteome</keyword>